<dbReference type="GO" id="GO:0006355">
    <property type="term" value="P:regulation of DNA-templated transcription"/>
    <property type="evidence" value="ECO:0007669"/>
    <property type="project" value="InterPro"/>
</dbReference>
<dbReference type="InterPro" id="IPR016032">
    <property type="entry name" value="Sig_transdc_resp-reg_C-effctor"/>
</dbReference>
<keyword evidence="3" id="KW-0238">DNA-binding</keyword>
<dbReference type="PRINTS" id="PR00038">
    <property type="entry name" value="HTHLUXR"/>
</dbReference>
<evidence type="ECO:0000256" key="4">
    <source>
        <dbReference type="ARBA" id="ARBA00023163"/>
    </source>
</evidence>
<evidence type="ECO:0000256" key="5">
    <source>
        <dbReference type="PROSITE-ProRule" id="PRU00169"/>
    </source>
</evidence>
<feature type="domain" description="Response regulatory" evidence="8">
    <location>
        <begin position="89"/>
        <end position="206"/>
    </location>
</feature>
<evidence type="ECO:0000256" key="2">
    <source>
        <dbReference type="ARBA" id="ARBA00023015"/>
    </source>
</evidence>
<dbReference type="CDD" id="cd06170">
    <property type="entry name" value="LuxR_C_like"/>
    <property type="match status" value="1"/>
</dbReference>
<gene>
    <name evidence="9" type="ORF">H9786_11805</name>
</gene>
<dbReference type="SMART" id="SM00421">
    <property type="entry name" value="HTH_LUXR"/>
    <property type="match status" value="1"/>
</dbReference>
<feature type="region of interest" description="Disordered" evidence="6">
    <location>
        <begin position="1"/>
        <end position="84"/>
    </location>
</feature>
<dbReference type="GO" id="GO:0003677">
    <property type="term" value="F:DNA binding"/>
    <property type="evidence" value="ECO:0007669"/>
    <property type="project" value="UniProtKB-KW"/>
</dbReference>
<evidence type="ECO:0000256" key="1">
    <source>
        <dbReference type="ARBA" id="ARBA00022553"/>
    </source>
</evidence>
<dbReference type="EMBL" id="DWZH01000092">
    <property type="protein sequence ID" value="HJB11191.1"/>
    <property type="molecule type" value="Genomic_DNA"/>
</dbReference>
<evidence type="ECO:0000313" key="10">
    <source>
        <dbReference type="Proteomes" id="UP000823823"/>
    </source>
</evidence>
<evidence type="ECO:0000256" key="6">
    <source>
        <dbReference type="SAM" id="MobiDB-lite"/>
    </source>
</evidence>
<evidence type="ECO:0000313" key="9">
    <source>
        <dbReference type="EMBL" id="HJB11191.1"/>
    </source>
</evidence>
<accession>A0A9D2LF42</accession>
<dbReference type="AlphaFoldDB" id="A0A9D2LF42"/>
<evidence type="ECO:0000259" key="8">
    <source>
        <dbReference type="PROSITE" id="PS50110"/>
    </source>
</evidence>
<dbReference type="PANTHER" id="PTHR43214">
    <property type="entry name" value="TWO-COMPONENT RESPONSE REGULATOR"/>
    <property type="match status" value="1"/>
</dbReference>
<dbReference type="SUPFAM" id="SSF46894">
    <property type="entry name" value="C-terminal effector domain of the bipartite response regulators"/>
    <property type="match status" value="1"/>
</dbReference>
<evidence type="ECO:0000256" key="3">
    <source>
        <dbReference type="ARBA" id="ARBA00023125"/>
    </source>
</evidence>
<keyword evidence="1 5" id="KW-0597">Phosphoprotein</keyword>
<name>A0A9D2LF42_9MICO</name>
<dbReference type="Proteomes" id="UP000823823">
    <property type="component" value="Unassembled WGS sequence"/>
</dbReference>
<proteinExistence type="predicted"/>
<dbReference type="SMART" id="SM00448">
    <property type="entry name" value="REC"/>
    <property type="match status" value="1"/>
</dbReference>
<dbReference type="PANTHER" id="PTHR43214:SF24">
    <property type="entry name" value="TRANSCRIPTIONAL REGULATORY PROTEIN NARL-RELATED"/>
    <property type="match status" value="1"/>
</dbReference>
<evidence type="ECO:0000259" key="7">
    <source>
        <dbReference type="PROSITE" id="PS50043"/>
    </source>
</evidence>
<dbReference type="PROSITE" id="PS50110">
    <property type="entry name" value="RESPONSE_REGULATORY"/>
    <property type="match status" value="1"/>
</dbReference>
<keyword evidence="2" id="KW-0805">Transcription regulation</keyword>
<feature type="compositionally biased region" description="Basic and acidic residues" evidence="6">
    <location>
        <begin position="28"/>
        <end position="73"/>
    </location>
</feature>
<dbReference type="InterPro" id="IPR039420">
    <property type="entry name" value="WalR-like"/>
</dbReference>
<feature type="compositionally biased region" description="Low complexity" evidence="6">
    <location>
        <begin position="75"/>
        <end position="84"/>
    </location>
</feature>
<dbReference type="GO" id="GO:0000160">
    <property type="term" value="P:phosphorelay signal transduction system"/>
    <property type="evidence" value="ECO:0007669"/>
    <property type="project" value="InterPro"/>
</dbReference>
<dbReference type="PROSITE" id="PS00622">
    <property type="entry name" value="HTH_LUXR_1"/>
    <property type="match status" value="1"/>
</dbReference>
<dbReference type="SUPFAM" id="SSF52172">
    <property type="entry name" value="CheY-like"/>
    <property type="match status" value="1"/>
</dbReference>
<reference evidence="9" key="2">
    <citation type="submission" date="2021-04" db="EMBL/GenBank/DDBJ databases">
        <authorList>
            <person name="Gilroy R."/>
        </authorList>
    </citation>
    <scope>NUCLEOTIDE SEQUENCE</scope>
    <source>
        <strain evidence="9">ChiHjej13B12-24818</strain>
    </source>
</reference>
<comment type="caution">
    <text evidence="9">The sequence shown here is derived from an EMBL/GenBank/DDBJ whole genome shotgun (WGS) entry which is preliminary data.</text>
</comment>
<reference evidence="9" key="1">
    <citation type="journal article" date="2021" name="PeerJ">
        <title>Extensive microbial diversity within the chicken gut microbiome revealed by metagenomics and culture.</title>
        <authorList>
            <person name="Gilroy R."/>
            <person name="Ravi A."/>
            <person name="Getino M."/>
            <person name="Pursley I."/>
            <person name="Horton D.L."/>
            <person name="Alikhan N.F."/>
            <person name="Baker D."/>
            <person name="Gharbi K."/>
            <person name="Hall N."/>
            <person name="Watson M."/>
            <person name="Adriaenssens E.M."/>
            <person name="Foster-Nyarko E."/>
            <person name="Jarju S."/>
            <person name="Secka A."/>
            <person name="Antonio M."/>
            <person name="Oren A."/>
            <person name="Chaudhuri R.R."/>
            <person name="La Ragione R."/>
            <person name="Hildebrand F."/>
            <person name="Pallen M.J."/>
        </authorList>
    </citation>
    <scope>NUCLEOTIDE SEQUENCE</scope>
    <source>
        <strain evidence="9">ChiHjej13B12-24818</strain>
    </source>
</reference>
<dbReference type="Gene3D" id="3.40.50.2300">
    <property type="match status" value="1"/>
</dbReference>
<sequence>MSRTRGAGRSGPGALRSEAAVRPAEPGAAERHRADRGAADPHRPDRDAADLDGTDRGAADLHGTDRDAADLRPIDPGVPAGADPAAPLRAVVVDDHPVVRDGLVAMLGSDPEIEVVGVAADGRQALAVIADTDPDVVLMDLRMPGGGGAESIRALRERDRTRPRILVLTTYDTDRDIRSALEAGADGFLLKDTRRDDVIRAVHDLAGGRAVLAPAALAALTGADPRAELSRREVEVLRLVADGCTNRAVATRLGIGEATVKTHLVHVYEKLGVGDRASAVRTAWELGLV</sequence>
<dbReference type="Pfam" id="PF00196">
    <property type="entry name" value="GerE"/>
    <property type="match status" value="1"/>
</dbReference>
<dbReference type="InterPro" id="IPR011006">
    <property type="entry name" value="CheY-like_superfamily"/>
</dbReference>
<dbReference type="CDD" id="cd17535">
    <property type="entry name" value="REC_NarL-like"/>
    <property type="match status" value="1"/>
</dbReference>
<dbReference type="PROSITE" id="PS50043">
    <property type="entry name" value="HTH_LUXR_2"/>
    <property type="match status" value="1"/>
</dbReference>
<dbReference type="Pfam" id="PF00072">
    <property type="entry name" value="Response_reg"/>
    <property type="match status" value="1"/>
</dbReference>
<protein>
    <submittedName>
        <fullName evidence="9">Response regulator</fullName>
    </submittedName>
</protein>
<keyword evidence="4" id="KW-0804">Transcription</keyword>
<dbReference type="InterPro" id="IPR000792">
    <property type="entry name" value="Tscrpt_reg_LuxR_C"/>
</dbReference>
<feature type="modified residue" description="4-aspartylphosphate" evidence="5">
    <location>
        <position position="140"/>
    </location>
</feature>
<dbReference type="InterPro" id="IPR058245">
    <property type="entry name" value="NreC/VraR/RcsB-like_REC"/>
</dbReference>
<feature type="domain" description="HTH luxR-type" evidence="7">
    <location>
        <begin position="222"/>
        <end position="287"/>
    </location>
</feature>
<organism evidence="9 10">
    <name type="scientific">Candidatus Brachybacterium merdavium</name>
    <dbReference type="NCBI Taxonomy" id="2838513"/>
    <lineage>
        <taxon>Bacteria</taxon>
        <taxon>Bacillati</taxon>
        <taxon>Actinomycetota</taxon>
        <taxon>Actinomycetes</taxon>
        <taxon>Micrococcales</taxon>
        <taxon>Dermabacteraceae</taxon>
        <taxon>Brachybacterium</taxon>
    </lineage>
</organism>
<dbReference type="InterPro" id="IPR001789">
    <property type="entry name" value="Sig_transdc_resp-reg_receiver"/>
</dbReference>